<dbReference type="InterPro" id="IPR000479">
    <property type="entry name" value="CIMR_rpt"/>
</dbReference>
<keyword evidence="6" id="KW-0472">Membrane</keyword>
<dbReference type="AlphaFoldDB" id="A0A087USR8"/>
<dbReference type="GO" id="GO:0038023">
    <property type="term" value="F:signaling receptor activity"/>
    <property type="evidence" value="ECO:0007669"/>
    <property type="project" value="InterPro"/>
</dbReference>
<evidence type="ECO:0000256" key="2">
    <source>
        <dbReference type="ARBA" id="ARBA00022448"/>
    </source>
</evidence>
<keyword evidence="4" id="KW-0732">Signal</keyword>
<sequence>MGHIAAVYTNGSTCLKNSNFQNHARIIFLCDNEIGMGKPVLMEDDECYFIFEWRTSFVCPVKLISHTKFTFSNNTDNRRNVYFNLFSLQKTGTKLYYEMTDGNSSYFLNVCATLEISHLANCKDSTVFKVEGNNVHNYGVAVSRKITFDGQRLKLTFYDGDPCPSHSETNLTSEVLFVCNPFVGRGEPVLHK</sequence>
<dbReference type="GO" id="GO:0007041">
    <property type="term" value="P:lysosomal transport"/>
    <property type="evidence" value="ECO:0007669"/>
    <property type="project" value="InterPro"/>
</dbReference>
<evidence type="ECO:0000256" key="4">
    <source>
        <dbReference type="ARBA" id="ARBA00022729"/>
    </source>
</evidence>
<dbReference type="OrthoDB" id="6415249at2759"/>
<protein>
    <submittedName>
        <fullName evidence="9">Cation-independent mannose-6-phosphate receptor</fullName>
    </submittedName>
</protein>
<dbReference type="PANTHER" id="PTHR15071">
    <property type="entry name" value="MANNOSE-6-PHOSPHATE RECEPTOR FAMILY MEMBER"/>
    <property type="match status" value="1"/>
</dbReference>
<evidence type="ECO:0000256" key="6">
    <source>
        <dbReference type="ARBA" id="ARBA00023136"/>
    </source>
</evidence>
<keyword evidence="10" id="KW-1185">Reference proteome</keyword>
<keyword evidence="9" id="KW-0675">Receptor</keyword>
<dbReference type="STRING" id="407821.A0A087USR8"/>
<dbReference type="Pfam" id="PF00878">
    <property type="entry name" value="CIMR"/>
    <property type="match status" value="1"/>
</dbReference>
<dbReference type="GO" id="GO:0010008">
    <property type="term" value="C:endosome membrane"/>
    <property type="evidence" value="ECO:0007669"/>
    <property type="project" value="UniProtKB-SubCell"/>
</dbReference>
<dbReference type="InterPro" id="IPR044865">
    <property type="entry name" value="MRH_dom"/>
</dbReference>
<dbReference type="EMBL" id="KK121404">
    <property type="protein sequence ID" value="KFM80407.1"/>
    <property type="molecule type" value="Genomic_DNA"/>
</dbReference>
<feature type="domain" description="MRH" evidence="8">
    <location>
        <begin position="67"/>
        <end position="192"/>
    </location>
</feature>
<evidence type="ECO:0000259" key="8">
    <source>
        <dbReference type="PROSITE" id="PS51914"/>
    </source>
</evidence>
<keyword evidence="5" id="KW-1133">Transmembrane helix</keyword>
<feature type="domain" description="MRH" evidence="8">
    <location>
        <begin position="1"/>
        <end position="61"/>
    </location>
</feature>
<keyword evidence="7" id="KW-1015">Disulfide bond</keyword>
<evidence type="ECO:0000313" key="10">
    <source>
        <dbReference type="Proteomes" id="UP000054359"/>
    </source>
</evidence>
<comment type="subcellular location">
    <subcellularLocation>
        <location evidence="1">Endomembrane system</location>
    </subcellularLocation>
</comment>
<organism evidence="9 10">
    <name type="scientific">Stegodyphus mimosarum</name>
    <name type="common">African social velvet spider</name>
    <dbReference type="NCBI Taxonomy" id="407821"/>
    <lineage>
        <taxon>Eukaryota</taxon>
        <taxon>Metazoa</taxon>
        <taxon>Ecdysozoa</taxon>
        <taxon>Arthropoda</taxon>
        <taxon>Chelicerata</taxon>
        <taxon>Arachnida</taxon>
        <taxon>Araneae</taxon>
        <taxon>Araneomorphae</taxon>
        <taxon>Entelegynae</taxon>
        <taxon>Eresoidea</taxon>
        <taxon>Eresidae</taxon>
        <taxon>Stegodyphus</taxon>
    </lineage>
</organism>
<reference evidence="9 10" key="1">
    <citation type="submission" date="2013-11" db="EMBL/GenBank/DDBJ databases">
        <title>Genome sequencing of Stegodyphus mimosarum.</title>
        <authorList>
            <person name="Bechsgaard J."/>
        </authorList>
    </citation>
    <scope>NUCLEOTIDE SEQUENCE [LARGE SCALE GENOMIC DNA]</scope>
</reference>
<evidence type="ECO:0000313" key="9">
    <source>
        <dbReference type="EMBL" id="KFM80407.1"/>
    </source>
</evidence>
<evidence type="ECO:0000256" key="7">
    <source>
        <dbReference type="ARBA" id="ARBA00023157"/>
    </source>
</evidence>
<keyword evidence="2" id="KW-0813">Transport</keyword>
<feature type="non-terminal residue" evidence="9">
    <location>
        <position position="192"/>
    </location>
</feature>
<dbReference type="SUPFAM" id="SSF50911">
    <property type="entry name" value="Mannose 6-phosphate receptor domain"/>
    <property type="match status" value="2"/>
</dbReference>
<dbReference type="Gene3D" id="2.70.130.10">
    <property type="entry name" value="Mannose-6-phosphate receptor binding domain"/>
    <property type="match status" value="2"/>
</dbReference>
<keyword evidence="3" id="KW-0812">Transmembrane</keyword>
<evidence type="ECO:0000256" key="1">
    <source>
        <dbReference type="ARBA" id="ARBA00004308"/>
    </source>
</evidence>
<gene>
    <name evidence="9" type="ORF">X975_21949</name>
</gene>
<dbReference type="InterPro" id="IPR009011">
    <property type="entry name" value="Man6P_isomerase_rcpt-bd_dom_sf"/>
</dbReference>
<name>A0A087USR8_STEMI</name>
<dbReference type="PROSITE" id="PS51914">
    <property type="entry name" value="MRH"/>
    <property type="match status" value="2"/>
</dbReference>
<dbReference type="SMART" id="SM01404">
    <property type="entry name" value="CIMR"/>
    <property type="match status" value="1"/>
</dbReference>
<dbReference type="PANTHER" id="PTHR15071:SF0">
    <property type="entry name" value="MANNOSE 6-PHOSPHATE RECEPTOR-LIKE PROTEIN 1"/>
    <property type="match status" value="1"/>
</dbReference>
<accession>A0A087USR8</accession>
<evidence type="ECO:0000256" key="5">
    <source>
        <dbReference type="ARBA" id="ARBA00022989"/>
    </source>
</evidence>
<proteinExistence type="predicted"/>
<dbReference type="Proteomes" id="UP000054359">
    <property type="component" value="Unassembled WGS sequence"/>
</dbReference>
<evidence type="ECO:0000256" key="3">
    <source>
        <dbReference type="ARBA" id="ARBA00022692"/>
    </source>
</evidence>
<dbReference type="GO" id="GO:0005537">
    <property type="term" value="F:D-mannose binding"/>
    <property type="evidence" value="ECO:0007669"/>
    <property type="project" value="InterPro"/>
</dbReference>
<dbReference type="GO" id="GO:0000139">
    <property type="term" value="C:Golgi membrane"/>
    <property type="evidence" value="ECO:0007669"/>
    <property type="project" value="UniProtKB-SubCell"/>
</dbReference>